<dbReference type="Pfam" id="PF17127">
    <property type="entry name" value="DUF5106"/>
    <property type="match status" value="1"/>
</dbReference>
<dbReference type="Gene3D" id="3.40.30.10">
    <property type="entry name" value="Glutaredoxin"/>
    <property type="match status" value="1"/>
</dbReference>
<dbReference type="InterPro" id="IPR000866">
    <property type="entry name" value="AhpC/TSA"/>
</dbReference>
<dbReference type="HOGENOM" id="CLU_535010_0_0_10"/>
<evidence type="ECO:0000259" key="1">
    <source>
        <dbReference type="PROSITE" id="PS51352"/>
    </source>
</evidence>
<evidence type="ECO:0000313" key="3">
    <source>
        <dbReference type="Proteomes" id="UP000007435"/>
    </source>
</evidence>
<dbReference type="InterPro" id="IPR013766">
    <property type="entry name" value="Thioredoxin_domain"/>
</dbReference>
<dbReference type="PROSITE" id="PS51352">
    <property type="entry name" value="THIOREDOXIN_2"/>
    <property type="match status" value="1"/>
</dbReference>
<dbReference type="CDD" id="cd02966">
    <property type="entry name" value="TlpA_like_family"/>
    <property type="match status" value="1"/>
</dbReference>
<name>E4RXJ3_LEAB4</name>
<accession>E4RXJ3</accession>
<evidence type="ECO:0000313" key="2">
    <source>
        <dbReference type="EMBL" id="ADQ17228.1"/>
    </source>
</evidence>
<dbReference type="AlphaFoldDB" id="E4RXJ3"/>
<keyword evidence="3" id="KW-1185">Reference proteome</keyword>
<gene>
    <name evidence="2" type="ordered locus">Lbys_1516</name>
</gene>
<dbReference type="PANTHER" id="PTHR42852">
    <property type="entry name" value="THIOL:DISULFIDE INTERCHANGE PROTEIN DSBE"/>
    <property type="match status" value="1"/>
</dbReference>
<organism evidence="2 3">
    <name type="scientific">Leadbetterella byssophila (strain DSM 17132 / JCM 16389 / KACC 11308 / NBRC 106382 / 4M15)</name>
    <dbReference type="NCBI Taxonomy" id="649349"/>
    <lineage>
        <taxon>Bacteria</taxon>
        <taxon>Pseudomonadati</taxon>
        <taxon>Bacteroidota</taxon>
        <taxon>Cytophagia</taxon>
        <taxon>Cytophagales</taxon>
        <taxon>Leadbetterellaceae</taxon>
        <taxon>Leadbetterella</taxon>
    </lineage>
</organism>
<dbReference type="Proteomes" id="UP000007435">
    <property type="component" value="Chromosome"/>
</dbReference>
<dbReference type="PANTHER" id="PTHR42852:SF13">
    <property type="entry name" value="PROTEIN DIPZ"/>
    <property type="match status" value="1"/>
</dbReference>
<dbReference type="InterPro" id="IPR050553">
    <property type="entry name" value="Thioredoxin_ResA/DsbE_sf"/>
</dbReference>
<sequence length="468" mass="54477">MKKWFLFCTLWSFAAVGQQKITVKMPLANPNQYVHLAHYYGSKQLSKVDSVKVGSDGLLRFQSPEGGWKGGLYMVLLSPSKFYDLVVSGKEDDIYMEFDTTDYVNSVKFKGSKENEVMFNYRKFLTQKMKVGESLQKQLGTETNPSKVSTLQRQLDALGKEVNGEIKRVIDANPDLFASKLLRANIEPEIPTEIPTLPNGKKDSTYAYRVYKAQFFDGLDFSDERMIRTPFLESKLERYFSNLVYQKTDSLKKETTKVLEMSKKNKDIYRYTLWYITNKYETTDVVGLDGVIIHLYENFYLKDADWLEQSTLDRFRERLNIMKPLETGKVLPELVLKDAEGKIYQLSQQKAKYTIVNFYSPTCGHCKDAAPALVKFQDENKSKGIVVWNVATDHERDLEEMKKFIKEYDTSRLINVYDPDKKYDFFTKYDVYSTPTVYILDEKKRIIGRRIPIEEVLNFIAHYEKNGL</sequence>
<feature type="domain" description="Thioredoxin" evidence="1">
    <location>
        <begin position="325"/>
        <end position="465"/>
    </location>
</feature>
<reference key="1">
    <citation type="submission" date="2010-11" db="EMBL/GenBank/DDBJ databases">
        <title>The complete genome of Leadbetterella byssophila DSM 17132.</title>
        <authorList>
            <consortium name="US DOE Joint Genome Institute (JGI-PGF)"/>
            <person name="Lucas S."/>
            <person name="Copeland A."/>
            <person name="Lapidus A."/>
            <person name="Glavina del Rio T."/>
            <person name="Dalin E."/>
            <person name="Tice H."/>
            <person name="Bruce D."/>
            <person name="Goodwin L."/>
            <person name="Pitluck S."/>
            <person name="Kyrpides N."/>
            <person name="Mavromatis K."/>
            <person name="Ivanova N."/>
            <person name="Teshima H."/>
            <person name="Brettin T."/>
            <person name="Detter J.C."/>
            <person name="Han C."/>
            <person name="Tapia R."/>
            <person name="Land M."/>
            <person name="Hauser L."/>
            <person name="Markowitz V."/>
            <person name="Cheng J.-F."/>
            <person name="Hugenholtz P."/>
            <person name="Woyke T."/>
            <person name="Wu D."/>
            <person name="Tindall B."/>
            <person name="Pomrenke H.G."/>
            <person name="Brambilla E."/>
            <person name="Klenk H.-P."/>
            <person name="Eisen J.A."/>
        </authorList>
    </citation>
    <scope>NUCLEOTIDE SEQUENCE [LARGE SCALE GENOMIC DNA]</scope>
    <source>
        <strain>DSM 17132</strain>
    </source>
</reference>
<dbReference type="GO" id="GO:0016491">
    <property type="term" value="F:oxidoreductase activity"/>
    <property type="evidence" value="ECO:0007669"/>
    <property type="project" value="InterPro"/>
</dbReference>
<dbReference type="KEGG" id="lby:Lbys_1516"/>
<reference evidence="2 3" key="2">
    <citation type="journal article" date="2011" name="Stand. Genomic Sci.">
        <title>Complete genome sequence of Leadbetterella byssophila type strain (4M15).</title>
        <authorList>
            <person name="Abt B."/>
            <person name="Teshima H."/>
            <person name="Lucas S."/>
            <person name="Lapidus A."/>
            <person name="Del Rio T.G."/>
            <person name="Nolan M."/>
            <person name="Tice H."/>
            <person name="Cheng J.F."/>
            <person name="Pitluck S."/>
            <person name="Liolios K."/>
            <person name="Pagani I."/>
            <person name="Ivanova N."/>
            <person name="Mavromatis K."/>
            <person name="Pati A."/>
            <person name="Tapia R."/>
            <person name="Han C."/>
            <person name="Goodwin L."/>
            <person name="Chen A."/>
            <person name="Palaniappan K."/>
            <person name="Land M."/>
            <person name="Hauser L."/>
            <person name="Chang Y.J."/>
            <person name="Jeffries C.D."/>
            <person name="Rohde M."/>
            <person name="Goker M."/>
            <person name="Tindall B.J."/>
            <person name="Detter J.C."/>
            <person name="Woyke T."/>
            <person name="Bristow J."/>
            <person name="Eisen J.A."/>
            <person name="Markowitz V."/>
            <person name="Hugenholtz P."/>
            <person name="Klenk H.P."/>
            <person name="Kyrpides N.C."/>
        </authorList>
    </citation>
    <scope>NUCLEOTIDE SEQUENCE [LARGE SCALE GENOMIC DNA]</scope>
    <source>
        <strain evidence="3">DSM 17132 / JCM 16389 / KACC 11308 / NBRC 106382 / 4M15</strain>
    </source>
</reference>
<dbReference type="STRING" id="649349.Lbys_1516"/>
<dbReference type="Pfam" id="PF00578">
    <property type="entry name" value="AhpC-TSA"/>
    <property type="match status" value="1"/>
</dbReference>
<dbReference type="InterPro" id="IPR036249">
    <property type="entry name" value="Thioredoxin-like_sf"/>
</dbReference>
<dbReference type="eggNOG" id="COG0526">
    <property type="taxonomic scope" value="Bacteria"/>
</dbReference>
<dbReference type="InterPro" id="IPR033395">
    <property type="entry name" value="DUF5106"/>
</dbReference>
<dbReference type="OrthoDB" id="6399635at2"/>
<protein>
    <submittedName>
        <fullName evidence="2">Alkyl hydroperoxide reductase/ Thiol specific antioxidant/ Mal allergen</fullName>
    </submittedName>
</protein>
<proteinExistence type="predicted"/>
<dbReference type="SUPFAM" id="SSF52833">
    <property type="entry name" value="Thioredoxin-like"/>
    <property type="match status" value="1"/>
</dbReference>
<dbReference type="EMBL" id="CP002305">
    <property type="protein sequence ID" value="ADQ17228.1"/>
    <property type="molecule type" value="Genomic_DNA"/>
</dbReference>
<dbReference type="RefSeq" id="WP_013408277.1">
    <property type="nucleotide sequence ID" value="NC_014655.1"/>
</dbReference>
<dbReference type="GO" id="GO:0016209">
    <property type="term" value="F:antioxidant activity"/>
    <property type="evidence" value="ECO:0007669"/>
    <property type="project" value="InterPro"/>
</dbReference>